<keyword evidence="4 7" id="KW-0274">FAD</keyword>
<dbReference type="Pfam" id="PF01266">
    <property type="entry name" value="DAO"/>
    <property type="match status" value="1"/>
</dbReference>
<dbReference type="HAMAP" id="MF_01202">
    <property type="entry name" value="DadA"/>
    <property type="match status" value="1"/>
</dbReference>
<dbReference type="InterPro" id="IPR023080">
    <property type="entry name" value="DadA"/>
</dbReference>
<dbReference type="PANTHER" id="PTHR13847:SF280">
    <property type="entry name" value="D-AMINO ACID DEHYDROGENASE"/>
    <property type="match status" value="1"/>
</dbReference>
<dbReference type="RefSeq" id="WP_272803364.1">
    <property type="nucleotide sequence ID" value="NZ_JAQQKY010000005.1"/>
</dbReference>
<dbReference type="SUPFAM" id="SSF54373">
    <property type="entry name" value="FAD-linked reductases, C-terminal domain"/>
    <property type="match status" value="1"/>
</dbReference>
<organism evidence="9 10">
    <name type="scientific">Vogesella indigofera</name>
    <name type="common">Pseudomonas indigofera</name>
    <dbReference type="NCBI Taxonomy" id="45465"/>
    <lineage>
        <taxon>Bacteria</taxon>
        <taxon>Pseudomonadati</taxon>
        <taxon>Pseudomonadota</taxon>
        <taxon>Betaproteobacteria</taxon>
        <taxon>Neisseriales</taxon>
        <taxon>Chromobacteriaceae</taxon>
        <taxon>Vogesella</taxon>
    </lineage>
</organism>
<evidence type="ECO:0000256" key="1">
    <source>
        <dbReference type="ARBA" id="ARBA00001974"/>
    </source>
</evidence>
<sequence>MKIIVLGAGVVGVTSAWYLSQQGHEVIVLERQPEPALETSFANGGQISVSHAEPWANPHAPLKALRWLGKEDAPLLFRLRADPSLLGWTLRFLRECRTARYKRNMRHIVELALYSRSCLKTLGDELADRGGLQYDRLERGILHVYTDKAEYSKGIQAARLLAEFGCERRPVSAAECVTLEPALASLGNRLVGGDFAVDDESGDARQFTLQLARHCRRAGVQFMFNQSIDRIETQQGKVSGVVTADGQRFTGDAYVMALGSYGPALLRPLGLSLPIYPVKGYSATFTLSESSVAPTVSLIDDEYKIVFSRLGNRLRVAGTAEIAGFNHDQNAIRSNLLVRRTRELFPALNEQAEPEFWSGLRPVTPSAIPFIGQLRYPNLWVNSGHGTLGWTMACGSASALSLLMDGRKPPIDFPFLSAR</sequence>
<comment type="function">
    <text evidence="7">Oxidative deamination of D-amino acids.</text>
</comment>
<dbReference type="Gene3D" id="3.30.9.10">
    <property type="entry name" value="D-Amino Acid Oxidase, subunit A, domain 2"/>
    <property type="match status" value="1"/>
</dbReference>
<gene>
    <name evidence="7" type="primary">dadA</name>
    <name evidence="9" type="ORF">PQU93_11035</name>
</gene>
<proteinExistence type="inferred from homology"/>
<evidence type="ECO:0000259" key="8">
    <source>
        <dbReference type="Pfam" id="PF01266"/>
    </source>
</evidence>
<comment type="caution">
    <text evidence="9">The sequence shown here is derived from an EMBL/GenBank/DDBJ whole genome shotgun (WGS) entry which is preliminary data.</text>
</comment>
<feature type="binding site" evidence="7">
    <location>
        <begin position="3"/>
        <end position="17"/>
    </location>
    <ligand>
        <name>FAD</name>
        <dbReference type="ChEBI" id="CHEBI:57692"/>
    </ligand>
</feature>
<reference evidence="9 10" key="1">
    <citation type="submission" date="2023-01" db="EMBL/GenBank/DDBJ databases">
        <title>Novel species of the genus Vogesella isolated from rivers.</title>
        <authorList>
            <person name="Lu H."/>
        </authorList>
    </citation>
    <scope>NUCLEOTIDE SEQUENCE [LARGE SCALE GENOMIC DNA]</scope>
    <source>
        <strain evidence="9 10">SH7W</strain>
    </source>
</reference>
<evidence type="ECO:0000313" key="10">
    <source>
        <dbReference type="Proteomes" id="UP001221566"/>
    </source>
</evidence>
<dbReference type="PANTHER" id="PTHR13847">
    <property type="entry name" value="SARCOSINE DEHYDROGENASE-RELATED"/>
    <property type="match status" value="1"/>
</dbReference>
<evidence type="ECO:0000256" key="6">
    <source>
        <dbReference type="ARBA" id="ARBA00047884"/>
    </source>
</evidence>
<dbReference type="SUPFAM" id="SSF51905">
    <property type="entry name" value="FAD/NAD(P)-binding domain"/>
    <property type="match status" value="1"/>
</dbReference>
<name>A0ABT5I5K7_VOGIN</name>
<evidence type="ECO:0000256" key="5">
    <source>
        <dbReference type="ARBA" id="ARBA00023002"/>
    </source>
</evidence>
<dbReference type="Gene3D" id="3.50.50.60">
    <property type="entry name" value="FAD/NAD(P)-binding domain"/>
    <property type="match status" value="2"/>
</dbReference>
<dbReference type="InterPro" id="IPR006076">
    <property type="entry name" value="FAD-dep_OxRdtase"/>
</dbReference>
<keyword evidence="10" id="KW-1185">Reference proteome</keyword>
<keyword evidence="3 7" id="KW-0285">Flavoprotein</keyword>
<evidence type="ECO:0000313" key="9">
    <source>
        <dbReference type="EMBL" id="MDC7691317.1"/>
    </source>
</evidence>
<dbReference type="NCBIfam" id="NF001933">
    <property type="entry name" value="PRK00711.1"/>
    <property type="match status" value="1"/>
</dbReference>
<comment type="similarity">
    <text evidence="2 7">Belongs to the DadA oxidoreductase family.</text>
</comment>
<dbReference type="Proteomes" id="UP001221566">
    <property type="component" value="Unassembled WGS sequence"/>
</dbReference>
<evidence type="ECO:0000256" key="7">
    <source>
        <dbReference type="HAMAP-Rule" id="MF_01202"/>
    </source>
</evidence>
<accession>A0ABT5I5K7</accession>
<evidence type="ECO:0000256" key="3">
    <source>
        <dbReference type="ARBA" id="ARBA00022630"/>
    </source>
</evidence>
<comment type="catalytic activity">
    <reaction evidence="6 7">
        <text>a D-alpha-amino acid + A + H2O = a 2-oxocarboxylate + AH2 + NH4(+)</text>
        <dbReference type="Rhea" id="RHEA:18125"/>
        <dbReference type="ChEBI" id="CHEBI:13193"/>
        <dbReference type="ChEBI" id="CHEBI:15377"/>
        <dbReference type="ChEBI" id="CHEBI:17499"/>
        <dbReference type="ChEBI" id="CHEBI:28938"/>
        <dbReference type="ChEBI" id="CHEBI:35179"/>
        <dbReference type="ChEBI" id="CHEBI:59871"/>
    </reaction>
</comment>
<evidence type="ECO:0000256" key="2">
    <source>
        <dbReference type="ARBA" id="ARBA00009410"/>
    </source>
</evidence>
<keyword evidence="5 7" id="KW-0560">Oxidoreductase</keyword>
<evidence type="ECO:0000256" key="4">
    <source>
        <dbReference type="ARBA" id="ARBA00022827"/>
    </source>
</evidence>
<dbReference type="EMBL" id="JAQQKY010000005">
    <property type="protein sequence ID" value="MDC7691317.1"/>
    <property type="molecule type" value="Genomic_DNA"/>
</dbReference>
<protein>
    <recommendedName>
        <fullName evidence="7">D-amino acid dehydrogenase</fullName>
        <ecNumber evidence="7">1.4.99.-</ecNumber>
    </recommendedName>
</protein>
<dbReference type="EC" id="1.4.99.-" evidence="7"/>
<dbReference type="InterPro" id="IPR036188">
    <property type="entry name" value="FAD/NAD-bd_sf"/>
</dbReference>
<feature type="domain" description="FAD dependent oxidoreductase" evidence="8">
    <location>
        <begin position="2"/>
        <end position="400"/>
    </location>
</feature>
<comment type="cofactor">
    <cofactor evidence="1 7">
        <name>FAD</name>
        <dbReference type="ChEBI" id="CHEBI:57692"/>
    </cofactor>
</comment>